<keyword evidence="3 5" id="KW-1133">Transmembrane helix</keyword>
<dbReference type="Proteomes" id="UP000186817">
    <property type="component" value="Unassembled WGS sequence"/>
</dbReference>
<dbReference type="EMBL" id="LSRX01001698">
    <property type="protein sequence ID" value="OLP77857.1"/>
    <property type="molecule type" value="Genomic_DNA"/>
</dbReference>
<evidence type="ECO:0000313" key="7">
    <source>
        <dbReference type="EMBL" id="OLP77857.1"/>
    </source>
</evidence>
<dbReference type="GO" id="GO:0016020">
    <property type="term" value="C:membrane"/>
    <property type="evidence" value="ECO:0007669"/>
    <property type="project" value="UniProtKB-SubCell"/>
</dbReference>
<feature type="transmembrane region" description="Helical" evidence="5">
    <location>
        <begin position="360"/>
        <end position="379"/>
    </location>
</feature>
<evidence type="ECO:0000256" key="1">
    <source>
        <dbReference type="ARBA" id="ARBA00004141"/>
    </source>
</evidence>
<dbReference type="Gene3D" id="1.10.287.70">
    <property type="match status" value="1"/>
</dbReference>
<dbReference type="AlphaFoldDB" id="A0A1Q9C4L4"/>
<feature type="transmembrane region" description="Helical" evidence="5">
    <location>
        <begin position="49"/>
        <end position="69"/>
    </location>
</feature>
<proteinExistence type="predicted"/>
<accession>A0A1Q9C4L4</accession>
<gene>
    <name evidence="7" type="primary">pkd2</name>
    <name evidence="7" type="ORF">AK812_SmicGene42036</name>
</gene>
<organism evidence="7 8">
    <name type="scientific">Symbiodinium microadriaticum</name>
    <name type="common">Dinoflagellate</name>
    <name type="synonym">Zooxanthella microadriatica</name>
    <dbReference type="NCBI Taxonomy" id="2951"/>
    <lineage>
        <taxon>Eukaryota</taxon>
        <taxon>Sar</taxon>
        <taxon>Alveolata</taxon>
        <taxon>Dinophyceae</taxon>
        <taxon>Suessiales</taxon>
        <taxon>Symbiodiniaceae</taxon>
        <taxon>Symbiodinium</taxon>
    </lineage>
</organism>
<evidence type="ECO:0000313" key="8">
    <source>
        <dbReference type="Proteomes" id="UP000186817"/>
    </source>
</evidence>
<reference evidence="7 8" key="1">
    <citation type="submission" date="2016-02" db="EMBL/GenBank/DDBJ databases">
        <title>Genome analysis of coral dinoflagellate symbionts highlights evolutionary adaptations to a symbiotic lifestyle.</title>
        <authorList>
            <person name="Aranda M."/>
            <person name="Li Y."/>
            <person name="Liew Y.J."/>
            <person name="Baumgarten S."/>
            <person name="Simakov O."/>
            <person name="Wilson M."/>
            <person name="Piel J."/>
            <person name="Ashoor H."/>
            <person name="Bougouffa S."/>
            <person name="Bajic V.B."/>
            <person name="Ryu T."/>
            <person name="Ravasi T."/>
            <person name="Bayer T."/>
            <person name="Micklem G."/>
            <person name="Kim H."/>
            <person name="Bhak J."/>
            <person name="Lajeunesse T.C."/>
            <person name="Voolstra C.R."/>
        </authorList>
    </citation>
    <scope>NUCLEOTIDE SEQUENCE [LARGE SCALE GENOMIC DNA]</scope>
    <source>
        <strain evidence="7 8">CCMP2467</strain>
    </source>
</reference>
<dbReference type="PANTHER" id="PTHR10877">
    <property type="entry name" value="POLYCYSTIN FAMILY MEMBER"/>
    <property type="match status" value="1"/>
</dbReference>
<dbReference type="OrthoDB" id="444119at2759"/>
<feature type="transmembrane region" description="Helical" evidence="5">
    <location>
        <begin position="399"/>
        <end position="421"/>
    </location>
</feature>
<dbReference type="InterPro" id="IPR013122">
    <property type="entry name" value="PKD1_2_channel"/>
</dbReference>
<dbReference type="PANTHER" id="PTHR10877:SF183">
    <property type="entry name" value="AT14535P-RELATED"/>
    <property type="match status" value="1"/>
</dbReference>
<evidence type="ECO:0000259" key="6">
    <source>
        <dbReference type="Pfam" id="PF08016"/>
    </source>
</evidence>
<keyword evidence="8" id="KW-1185">Reference proteome</keyword>
<comment type="caution">
    <text evidence="7">The sequence shown here is derived from an EMBL/GenBank/DDBJ whole genome shotgun (WGS) entry which is preliminary data.</text>
</comment>
<keyword evidence="2 5" id="KW-0812">Transmembrane</keyword>
<feature type="transmembrane region" description="Helical" evidence="5">
    <location>
        <begin position="798"/>
        <end position="817"/>
    </location>
</feature>
<evidence type="ECO:0000256" key="4">
    <source>
        <dbReference type="ARBA" id="ARBA00023136"/>
    </source>
</evidence>
<keyword evidence="4 5" id="KW-0472">Membrane</keyword>
<feature type="transmembrane region" description="Helical" evidence="5">
    <location>
        <begin position="502"/>
        <end position="521"/>
    </location>
</feature>
<evidence type="ECO:0000256" key="3">
    <source>
        <dbReference type="ARBA" id="ARBA00022989"/>
    </source>
</evidence>
<feature type="domain" description="Polycystin cation channel PKD1/PKD2" evidence="6">
    <location>
        <begin position="452"/>
        <end position="591"/>
    </location>
</feature>
<dbReference type="Pfam" id="PF08016">
    <property type="entry name" value="PKD_channel"/>
    <property type="match status" value="1"/>
</dbReference>
<sequence>MTEAHGDMSDISRPVKQAHQVLRSAAISNSTRMVERHALKEVIEDTNRRFWGCVMLPITLAFFGFYSLSSILHEDVPSKHITEFPVRNVLNPLLGEDEDPTAEMLDGLTTSADVWNYLENVFIPFFLRDTDIYGRQLPQEKRGTFLQYNQVLGGIIMSLERGYRQPCEDPLVEHLTCFPQDTLNAEQFGGNISDLFEPGKNASYWYGTNESLLECPDEGFVTPDCANVSNATDRPARSINIWTLDRRLAPLGQELAGSMPVEQTQLSRILDGEKGFQFTLRARDPLEKNMKRFQYLKDRGWIDEQTLSLETKVVAFNYQLAIPRLVKVQFKFYFSRGGGVYTRQNIEVATLKTWPRHNRALLLFVDIVFLCMCLASTAFMAREFSKDMKAGKIFGHFNLINSITWLSCLFGWAHLGMLFGLEVYRKMVMASIEDYFDYLDTQSTLAVMSLSDSMAQFSSYQRIFISYAHILFMARCFLSLQWQPRLAIITSTLQATTVDLTHFLIVLIPTWFGFAIAGMIMFGRRMQVFSTPLSGFAMCLQLALEGEYDWGYMSSEDWFITLLWVWIYMVLLVMVMLNMVLAIIMDVYAEVRRQQGETMSIFQHCTYLFKRALYFKNWVPDRELWERVAEMPETIIVDDILEAYPNMPDFQLSFLCDGARNRTRVIQRAGIDPTYTVQMVAAIHISLEEIMMDLMKLKKRGWMGKGFEVPSDEDRNLVKEILAGIAVQSEWMLNAQKHVSWLHNQIGTEATDGAGYEWKATGPFASRFKPTHVELQPFEGLNKAPGMSERRRMAKCKWLGLIMLSTWGLLSLDFMWATGHSRELKVLARKQRRHILYVASLLTAEQAKAQDEKALLLKRELPPLPPAYARDAKQLADAIKNAAITTVRVNRRGDAQAARQLRRLEQDVAGKLGSYDGDWLTTQLQFKKLSADDQAVLQEHPVFLSMKELVAKLQSGGSADVDITSFRLDLSRQAASILQLVEAAGVSRFLCHEADKEMTDETFRKWWAASGGTSREGHTFQVCD</sequence>
<feature type="transmembrane region" description="Helical" evidence="5">
    <location>
        <begin position="564"/>
        <end position="589"/>
    </location>
</feature>
<evidence type="ECO:0000256" key="2">
    <source>
        <dbReference type="ARBA" id="ARBA00022692"/>
    </source>
</evidence>
<evidence type="ECO:0000256" key="5">
    <source>
        <dbReference type="SAM" id="Phobius"/>
    </source>
</evidence>
<name>A0A1Q9C4L4_SYMMI</name>
<comment type="subcellular location">
    <subcellularLocation>
        <location evidence="1">Membrane</location>
        <topology evidence="1">Multi-pass membrane protein</topology>
    </subcellularLocation>
</comment>
<dbReference type="InterPro" id="IPR051223">
    <property type="entry name" value="Polycystin"/>
</dbReference>
<protein>
    <submittedName>
        <fullName evidence="7">Polycystin-2</fullName>
    </submittedName>
</protein>